<comment type="caution">
    <text evidence="2">The sequence shown here is derived from an EMBL/GenBank/DDBJ whole genome shotgun (WGS) entry which is preliminary data.</text>
</comment>
<proteinExistence type="predicted"/>
<protein>
    <submittedName>
        <fullName evidence="2">Spy/CpxP family protein refolding chaperone</fullName>
    </submittedName>
</protein>
<keyword evidence="3" id="KW-1185">Reference proteome</keyword>
<gene>
    <name evidence="2" type="ORF">FHR94_000494</name>
</gene>
<dbReference type="InterPro" id="IPR012899">
    <property type="entry name" value="LTXXQ"/>
</dbReference>
<dbReference type="Pfam" id="PF07813">
    <property type="entry name" value="LTXXQ"/>
    <property type="match status" value="1"/>
</dbReference>
<dbReference type="Proteomes" id="UP000547614">
    <property type="component" value="Unassembled WGS sequence"/>
</dbReference>
<evidence type="ECO:0000256" key="1">
    <source>
        <dbReference type="SAM" id="SignalP"/>
    </source>
</evidence>
<evidence type="ECO:0000313" key="2">
    <source>
        <dbReference type="EMBL" id="MBB3189272.1"/>
    </source>
</evidence>
<dbReference type="RefSeq" id="WP_183324028.1">
    <property type="nucleotide sequence ID" value="NZ_JACHXP010000002.1"/>
</dbReference>
<keyword evidence="1" id="KW-0732">Signal</keyword>
<sequence>MSTRRQTLALGLALTLGIAGTGIAHAHGMMGPGHGQMGPGMMGPGMMGPGYGQMGPGMMGPGYGQMGPGMMGPGYGQMGPGMMGPGYGQMGPGMMGPGYGQMGPGMMGPGYGQMGPGMMGPGYGQMGPGMMGPGYGQMGPGAMGGGAGSGLWQLLDDEQRSTMQELRQQYHAVQQGRMEEVHKLREELTQLMQQERPDPKEVQRIHTRLAELQGTMMADRVRLHNAMQELLTDEQRKRLRQGMPGAPSPQ</sequence>
<name>A0A839V1P5_9GAMM</name>
<dbReference type="Gene3D" id="1.20.120.1490">
    <property type="match status" value="1"/>
</dbReference>
<feature type="signal peptide" evidence="1">
    <location>
        <begin position="1"/>
        <end position="26"/>
    </location>
</feature>
<organism evidence="2 3">
    <name type="scientific">Halomonas cerina</name>
    <dbReference type="NCBI Taxonomy" id="447424"/>
    <lineage>
        <taxon>Bacteria</taxon>
        <taxon>Pseudomonadati</taxon>
        <taxon>Pseudomonadota</taxon>
        <taxon>Gammaproteobacteria</taxon>
        <taxon>Oceanospirillales</taxon>
        <taxon>Halomonadaceae</taxon>
        <taxon>Halomonas</taxon>
    </lineage>
</organism>
<accession>A0A839V1P5</accession>
<dbReference type="AlphaFoldDB" id="A0A839V1P5"/>
<evidence type="ECO:0000313" key="3">
    <source>
        <dbReference type="Proteomes" id="UP000547614"/>
    </source>
</evidence>
<reference evidence="2 3" key="1">
    <citation type="submission" date="2020-08" db="EMBL/GenBank/DDBJ databases">
        <title>Genomic Encyclopedia of Type Strains, Phase III (KMG-III): the genomes of soil and plant-associated and newly described type strains.</title>
        <authorList>
            <person name="Whitman W."/>
        </authorList>
    </citation>
    <scope>NUCLEOTIDE SEQUENCE [LARGE SCALE GENOMIC DNA]</scope>
    <source>
        <strain evidence="2 3">CECT 7282</strain>
    </source>
</reference>
<dbReference type="EMBL" id="JACHXP010000002">
    <property type="protein sequence ID" value="MBB3189272.1"/>
    <property type="molecule type" value="Genomic_DNA"/>
</dbReference>
<dbReference type="GO" id="GO:0042597">
    <property type="term" value="C:periplasmic space"/>
    <property type="evidence" value="ECO:0007669"/>
    <property type="project" value="InterPro"/>
</dbReference>
<feature type="chain" id="PRO_5032402242" evidence="1">
    <location>
        <begin position="27"/>
        <end position="250"/>
    </location>
</feature>